<dbReference type="EMBL" id="JAVDTF010000001">
    <property type="protein sequence ID" value="MDR6781549.1"/>
    <property type="molecule type" value="Genomic_DNA"/>
</dbReference>
<evidence type="ECO:0000313" key="1">
    <source>
        <dbReference type="EMBL" id="MDR6781549.1"/>
    </source>
</evidence>
<accession>A0ACC6KQL6</accession>
<gene>
    <name evidence="1" type="ORF">J2X78_000101</name>
</gene>
<proteinExistence type="predicted"/>
<name>A0ACC6KQL6_9SPHI</name>
<evidence type="ECO:0000313" key="2">
    <source>
        <dbReference type="Proteomes" id="UP001246858"/>
    </source>
</evidence>
<organism evidence="1 2">
    <name type="scientific">Pedobacter africanus</name>
    <dbReference type="NCBI Taxonomy" id="151894"/>
    <lineage>
        <taxon>Bacteria</taxon>
        <taxon>Pseudomonadati</taxon>
        <taxon>Bacteroidota</taxon>
        <taxon>Sphingobacteriia</taxon>
        <taxon>Sphingobacteriales</taxon>
        <taxon>Sphingobacteriaceae</taxon>
        <taxon>Pedobacter</taxon>
    </lineage>
</organism>
<comment type="caution">
    <text evidence="1">The sequence shown here is derived from an EMBL/GenBank/DDBJ whole genome shotgun (WGS) entry which is preliminary data.</text>
</comment>
<keyword evidence="2" id="KW-1185">Reference proteome</keyword>
<protein>
    <submittedName>
        <fullName evidence="1">Uncharacterized protein</fullName>
    </submittedName>
</protein>
<dbReference type="Proteomes" id="UP001246858">
    <property type="component" value="Unassembled WGS sequence"/>
</dbReference>
<reference evidence="1" key="1">
    <citation type="submission" date="2023-07" db="EMBL/GenBank/DDBJ databases">
        <title>Sorghum-associated microbial communities from plants grown in Nebraska, USA.</title>
        <authorList>
            <person name="Schachtman D."/>
        </authorList>
    </citation>
    <scope>NUCLEOTIDE SEQUENCE</scope>
    <source>
        <strain evidence="1">2697</strain>
    </source>
</reference>
<sequence length="45" mass="4925">MGLLPRKELETRIAGLNKTIAKLAGIKDVEYLNTGKLLLGACWPD</sequence>